<feature type="region of interest" description="Disordered" evidence="1">
    <location>
        <begin position="50"/>
        <end position="90"/>
    </location>
</feature>
<feature type="compositionally biased region" description="Pro residues" evidence="1">
    <location>
        <begin position="54"/>
        <end position="64"/>
    </location>
</feature>
<organism evidence="2">
    <name type="scientific">marine sediment metagenome</name>
    <dbReference type="NCBI Taxonomy" id="412755"/>
    <lineage>
        <taxon>unclassified sequences</taxon>
        <taxon>metagenomes</taxon>
        <taxon>ecological metagenomes</taxon>
    </lineage>
</organism>
<accession>A0A0F8WHT6</accession>
<sequence>MITDTCRTCGQDFEVDLIPYRSRYMQRLAGSRSRYRQVLLETDGQRHLHLLPAWEPPPTPPNPETPKEVPLPSNKAHNEALRRASTGIPE</sequence>
<comment type="caution">
    <text evidence="2">The sequence shown here is derived from an EMBL/GenBank/DDBJ whole genome shotgun (WGS) entry which is preliminary data.</text>
</comment>
<proteinExistence type="predicted"/>
<dbReference type="AlphaFoldDB" id="A0A0F8WHT6"/>
<name>A0A0F8WHT6_9ZZZZ</name>
<protein>
    <submittedName>
        <fullName evidence="2">Uncharacterized protein</fullName>
    </submittedName>
</protein>
<evidence type="ECO:0000256" key="1">
    <source>
        <dbReference type="SAM" id="MobiDB-lite"/>
    </source>
</evidence>
<dbReference type="EMBL" id="LAZR01065016">
    <property type="protein sequence ID" value="KKK56397.1"/>
    <property type="molecule type" value="Genomic_DNA"/>
</dbReference>
<gene>
    <name evidence="2" type="ORF">LCGC14_3064960</name>
</gene>
<evidence type="ECO:0000313" key="2">
    <source>
        <dbReference type="EMBL" id="KKK56397.1"/>
    </source>
</evidence>
<reference evidence="2" key="1">
    <citation type="journal article" date="2015" name="Nature">
        <title>Complex archaea that bridge the gap between prokaryotes and eukaryotes.</title>
        <authorList>
            <person name="Spang A."/>
            <person name="Saw J.H."/>
            <person name="Jorgensen S.L."/>
            <person name="Zaremba-Niedzwiedzka K."/>
            <person name="Martijn J."/>
            <person name="Lind A.E."/>
            <person name="van Eijk R."/>
            <person name="Schleper C."/>
            <person name="Guy L."/>
            <person name="Ettema T.J."/>
        </authorList>
    </citation>
    <scope>NUCLEOTIDE SEQUENCE</scope>
</reference>